<evidence type="ECO:0000256" key="1">
    <source>
        <dbReference type="ARBA" id="ARBA00004123"/>
    </source>
</evidence>
<evidence type="ECO:0000256" key="7">
    <source>
        <dbReference type="PIRNR" id="PIRNR009404"/>
    </source>
</evidence>
<dbReference type="InterPro" id="IPR015648">
    <property type="entry name" value="Transcrpt_fac_DP"/>
</dbReference>
<keyword evidence="6 7" id="KW-0539">Nucleus</keyword>
<proteinExistence type="inferred from homology"/>
<dbReference type="OrthoDB" id="552115at2759"/>
<dbReference type="Gene3D" id="1.10.10.10">
    <property type="entry name" value="Winged helix-like DNA-binding domain superfamily/Winged helix DNA-binding domain"/>
    <property type="match status" value="1"/>
</dbReference>
<evidence type="ECO:0000256" key="10">
    <source>
        <dbReference type="SAM" id="MobiDB-lite"/>
    </source>
</evidence>
<dbReference type="InterPro" id="IPR036390">
    <property type="entry name" value="WH_DNA-bd_sf"/>
</dbReference>
<dbReference type="FunFam" id="1.20.140.80:FF:000001">
    <property type="entry name" value="Transcription factor"/>
    <property type="match status" value="1"/>
</dbReference>
<dbReference type="GO" id="GO:0051726">
    <property type="term" value="P:regulation of cell cycle"/>
    <property type="evidence" value="ECO:0007669"/>
    <property type="project" value="InterPro"/>
</dbReference>
<dbReference type="Gene3D" id="1.20.140.80">
    <property type="entry name" value="Transcription factor DP"/>
    <property type="match status" value="1"/>
</dbReference>
<dbReference type="PIRSF" id="PIRSF009404">
    <property type="entry name" value="Transcription_factor_DP"/>
    <property type="match status" value="1"/>
</dbReference>
<dbReference type="Pfam" id="PF08781">
    <property type="entry name" value="DP"/>
    <property type="match status" value="1"/>
</dbReference>
<feature type="compositionally biased region" description="Acidic residues" evidence="10">
    <location>
        <begin position="365"/>
        <end position="379"/>
    </location>
</feature>
<feature type="region of interest" description="Disordered" evidence="10">
    <location>
        <begin position="342"/>
        <end position="379"/>
    </location>
</feature>
<dbReference type="GO" id="GO:0000977">
    <property type="term" value="F:RNA polymerase II transcription regulatory region sequence-specific DNA binding"/>
    <property type="evidence" value="ECO:0007669"/>
    <property type="project" value="TreeGrafter"/>
</dbReference>
<organism evidence="13 14">
    <name type="scientific">Hymenochirus boettgeri</name>
    <name type="common">Congo dwarf clawed frog</name>
    <dbReference type="NCBI Taxonomy" id="247094"/>
    <lineage>
        <taxon>Eukaryota</taxon>
        <taxon>Metazoa</taxon>
        <taxon>Chordata</taxon>
        <taxon>Craniata</taxon>
        <taxon>Vertebrata</taxon>
        <taxon>Euteleostomi</taxon>
        <taxon>Amphibia</taxon>
        <taxon>Batrachia</taxon>
        <taxon>Anura</taxon>
        <taxon>Pipoidea</taxon>
        <taxon>Pipidae</taxon>
        <taxon>Pipinae</taxon>
        <taxon>Hymenochirus</taxon>
    </lineage>
</organism>
<name>A0A8T2JMM0_9PIPI</name>
<feature type="compositionally biased region" description="Low complexity" evidence="10">
    <location>
        <begin position="342"/>
        <end position="354"/>
    </location>
</feature>
<dbReference type="FunFam" id="1.10.10.10:FF:000047">
    <property type="entry name" value="Transcription factor"/>
    <property type="match status" value="1"/>
</dbReference>
<evidence type="ECO:0000313" key="13">
    <source>
        <dbReference type="EMBL" id="KAG8445512.1"/>
    </source>
</evidence>
<dbReference type="EMBL" id="JAACNH010000004">
    <property type="protein sequence ID" value="KAG8445512.1"/>
    <property type="molecule type" value="Genomic_DNA"/>
</dbReference>
<evidence type="ECO:0000256" key="9">
    <source>
        <dbReference type="SAM" id="Coils"/>
    </source>
</evidence>
<dbReference type="SMART" id="SM01138">
    <property type="entry name" value="DP"/>
    <property type="match status" value="1"/>
</dbReference>
<keyword evidence="9" id="KW-0175">Coiled coil</keyword>
<comment type="similarity">
    <text evidence="2 7 8">Belongs to the E2F/DP family.</text>
</comment>
<feature type="coiled-coil region" evidence="9">
    <location>
        <begin position="154"/>
        <end position="181"/>
    </location>
</feature>
<dbReference type="InterPro" id="IPR038168">
    <property type="entry name" value="TF_DP_C_sf"/>
</dbReference>
<evidence type="ECO:0000256" key="6">
    <source>
        <dbReference type="ARBA" id="ARBA00023242"/>
    </source>
</evidence>
<dbReference type="GO" id="GO:0005667">
    <property type="term" value="C:transcription regulator complex"/>
    <property type="evidence" value="ECO:0007669"/>
    <property type="project" value="InterPro"/>
</dbReference>
<evidence type="ECO:0000259" key="12">
    <source>
        <dbReference type="SMART" id="SM01372"/>
    </source>
</evidence>
<evidence type="ECO:0000259" key="11">
    <source>
        <dbReference type="SMART" id="SM01138"/>
    </source>
</evidence>
<protein>
    <recommendedName>
        <fullName evidence="7">Transcription factor</fullName>
    </recommendedName>
</protein>
<dbReference type="InterPro" id="IPR037241">
    <property type="entry name" value="E2F-DP_heterodim"/>
</dbReference>
<reference evidence="13" key="1">
    <citation type="thesis" date="2020" institute="ProQuest LLC" country="789 East Eisenhower Parkway, Ann Arbor, MI, USA">
        <title>Comparative Genomics and Chromosome Evolution.</title>
        <authorList>
            <person name="Mudd A.B."/>
        </authorList>
    </citation>
    <scope>NUCLEOTIDE SEQUENCE</scope>
    <source>
        <strain evidence="13">Female2</strain>
        <tissue evidence="13">Blood</tissue>
    </source>
</reference>
<dbReference type="InterPro" id="IPR003316">
    <property type="entry name" value="E2F_WHTH_DNA-bd_dom"/>
</dbReference>
<comment type="subcellular location">
    <subcellularLocation>
        <location evidence="1 7 8">Nucleus</location>
    </subcellularLocation>
</comment>
<dbReference type="SMART" id="SM01372">
    <property type="entry name" value="E2F_TDP"/>
    <property type="match status" value="1"/>
</dbReference>
<dbReference type="SUPFAM" id="SSF144074">
    <property type="entry name" value="E2F-DP heterodimerization region"/>
    <property type="match status" value="1"/>
</dbReference>
<feature type="domain" description="Transcription factor DP C-terminal" evidence="11">
    <location>
        <begin position="155"/>
        <end position="299"/>
    </location>
</feature>
<dbReference type="GO" id="GO:0000981">
    <property type="term" value="F:DNA-binding transcription factor activity, RNA polymerase II-specific"/>
    <property type="evidence" value="ECO:0007669"/>
    <property type="project" value="TreeGrafter"/>
</dbReference>
<evidence type="ECO:0000256" key="8">
    <source>
        <dbReference type="RuleBase" id="RU003796"/>
    </source>
</evidence>
<evidence type="ECO:0000256" key="3">
    <source>
        <dbReference type="ARBA" id="ARBA00023015"/>
    </source>
</evidence>
<dbReference type="InterPro" id="IPR014889">
    <property type="entry name" value="Transc_factor_DP_C"/>
</dbReference>
<dbReference type="SUPFAM" id="SSF46785">
    <property type="entry name" value="Winged helix' DNA-binding domain"/>
    <property type="match status" value="1"/>
</dbReference>
<dbReference type="GO" id="GO:0005634">
    <property type="term" value="C:nucleus"/>
    <property type="evidence" value="ECO:0007669"/>
    <property type="project" value="UniProtKB-SubCell"/>
</dbReference>
<dbReference type="InterPro" id="IPR036388">
    <property type="entry name" value="WH-like_DNA-bd_sf"/>
</dbReference>
<dbReference type="PANTHER" id="PTHR12548">
    <property type="entry name" value="TRANSCRIPTION FACTOR DP"/>
    <property type="match status" value="1"/>
</dbReference>
<evidence type="ECO:0000313" key="14">
    <source>
        <dbReference type="Proteomes" id="UP000812440"/>
    </source>
</evidence>
<dbReference type="AlphaFoldDB" id="A0A8T2JMM0"/>
<dbReference type="Proteomes" id="UP000812440">
    <property type="component" value="Chromosome 5"/>
</dbReference>
<keyword evidence="4 7" id="KW-0238">DNA-binding</keyword>
<dbReference type="Pfam" id="PF02319">
    <property type="entry name" value="WHD_E2F_TDP"/>
    <property type="match status" value="1"/>
</dbReference>
<keyword evidence="14" id="KW-1185">Reference proteome</keyword>
<evidence type="ECO:0000256" key="2">
    <source>
        <dbReference type="ARBA" id="ARBA00010940"/>
    </source>
</evidence>
<dbReference type="PANTHER" id="PTHR12548:SF5">
    <property type="entry name" value="TRANSCRIPTION FACTOR DP-2"/>
    <property type="match status" value="1"/>
</dbReference>
<gene>
    <name evidence="13" type="ORF">GDO86_010324</name>
</gene>
<keyword evidence="3 7" id="KW-0805">Transcription regulation</keyword>
<keyword evidence="5 7" id="KW-0804">Transcription</keyword>
<feature type="domain" description="E2F/DP family winged-helix DNA-binding" evidence="12">
    <location>
        <begin position="67"/>
        <end position="148"/>
    </location>
</feature>
<sequence length="379" mass="42581">MIISTPQRLSAAGDLLIGSSYAATNSAMVTQSHITEATTWIPGDRKRSREFIESDFSDSKRSKRGEKSGKGLRHFSMKVCEKVQTKGTTSYNEVADELVAEFTHSAGHMPTDSAYDQKNIRRRVYDALNVLMAMNIISKEKKEIKWIGLPSNSVQECENLEMEKQRRIERIKQKSAQLQELLLQQIAFKHLVQRNRQNEQQSKSVPALNSTIKLPFIIVNTSKRTVIDCSISSDKFEYLFNFDNTFEIHDDIEVLKRMGMSFGLESGKCTPENLRLAKSFVPRALEGYVTEMATGSSWADRGFHYNALQPPCAAENAASTTVNTQSSLNPGLYFDSEVSLTASSHHSSSGTSHYTESRGETPNWFDDDEDDEDDSSSLE</sequence>
<dbReference type="CDD" id="cd14458">
    <property type="entry name" value="DP_DD"/>
    <property type="match status" value="1"/>
</dbReference>
<accession>A0A8T2JMM0</accession>
<evidence type="ECO:0000256" key="5">
    <source>
        <dbReference type="ARBA" id="ARBA00023163"/>
    </source>
</evidence>
<evidence type="ECO:0000256" key="4">
    <source>
        <dbReference type="ARBA" id="ARBA00023125"/>
    </source>
</evidence>
<comment type="caution">
    <text evidence="13">The sequence shown here is derived from an EMBL/GenBank/DDBJ whole genome shotgun (WGS) entry which is preliminary data.</text>
</comment>